<evidence type="ECO:0000259" key="7">
    <source>
        <dbReference type="Pfam" id="PF02668"/>
    </source>
</evidence>
<dbReference type="InterPro" id="IPR051323">
    <property type="entry name" value="AtsK-like"/>
</dbReference>
<evidence type="ECO:0000256" key="1">
    <source>
        <dbReference type="ARBA" id="ARBA00001954"/>
    </source>
</evidence>
<keyword evidence="3" id="KW-0479">Metal-binding</keyword>
<comment type="cofactor">
    <cofactor evidence="1">
        <name>Fe(2+)</name>
        <dbReference type="ChEBI" id="CHEBI:29033"/>
    </cofactor>
</comment>
<keyword evidence="4 8" id="KW-0223">Dioxygenase</keyword>
<dbReference type="Gene3D" id="3.60.130.10">
    <property type="entry name" value="Clavaminate synthase-like"/>
    <property type="match status" value="1"/>
</dbReference>
<protein>
    <submittedName>
        <fullName evidence="8">Alpha-ketoglutarate-dependent sulfonate dioxygenase</fullName>
        <ecNumber evidence="8">1.14.11.-</ecNumber>
    </submittedName>
</protein>
<comment type="caution">
    <text evidence="8">The sequence shown here is derived from an EMBL/GenBank/DDBJ whole genome shotgun (WGS) entry which is preliminary data.</text>
</comment>
<accession>K0KTB8</accession>
<name>K0KTB8_WICCF</name>
<dbReference type="HOGENOM" id="CLU_036005_0_0_1"/>
<organism evidence="8 9">
    <name type="scientific">Wickerhamomyces ciferrii (strain ATCC 14091 / BCRC 22168 / CBS 111 / JCM 3599 / NBRC 0793 / NRRL Y-1031 F-60-10)</name>
    <name type="common">Yeast</name>
    <name type="synonym">Pichia ciferrii</name>
    <dbReference type="NCBI Taxonomy" id="1206466"/>
    <lineage>
        <taxon>Eukaryota</taxon>
        <taxon>Fungi</taxon>
        <taxon>Dikarya</taxon>
        <taxon>Ascomycota</taxon>
        <taxon>Saccharomycotina</taxon>
        <taxon>Saccharomycetes</taxon>
        <taxon>Phaffomycetales</taxon>
        <taxon>Wickerhamomycetaceae</taxon>
        <taxon>Wickerhamomyces</taxon>
    </lineage>
</organism>
<dbReference type="Proteomes" id="UP000009328">
    <property type="component" value="Unassembled WGS sequence"/>
</dbReference>
<dbReference type="InterPro" id="IPR042098">
    <property type="entry name" value="TauD-like_sf"/>
</dbReference>
<evidence type="ECO:0000313" key="8">
    <source>
        <dbReference type="EMBL" id="CCH44619.1"/>
    </source>
</evidence>
<dbReference type="AlphaFoldDB" id="K0KTB8"/>
<evidence type="ECO:0000256" key="3">
    <source>
        <dbReference type="ARBA" id="ARBA00022723"/>
    </source>
</evidence>
<dbReference type="GO" id="GO:0046872">
    <property type="term" value="F:metal ion binding"/>
    <property type="evidence" value="ECO:0007669"/>
    <property type="project" value="UniProtKB-KW"/>
</dbReference>
<keyword evidence="9" id="KW-1185">Reference proteome</keyword>
<dbReference type="FunFam" id="3.60.130.10:FF:000003">
    <property type="entry name" value="Alpha-ketoglutarate-dependent taurine dioxygenase"/>
    <property type="match status" value="1"/>
</dbReference>
<feature type="domain" description="TauD/TfdA-like" evidence="7">
    <location>
        <begin position="114"/>
        <end position="389"/>
    </location>
</feature>
<proteinExistence type="inferred from homology"/>
<gene>
    <name evidence="8" type="ORF">BN7_4188</name>
</gene>
<sequence length="397" mass="45044">MTIRSAAQESIESFKKSPLSSEEIARIKHEIDTKTTGPSNLKLLDVEVGVDSNYIFNTLPKESSDALFPDFLPTWDPFEKYEPLEEFKHEDPGHKADPYLQNLFPKTNQSLQKTDLTPNFGSEIDGLQLSSLSPRAKDDLALYVAQRGVVIFRNQDLASKGPQFATEFGKYFGPLHIHPTSGAPKDAPALHLVYRPKTTDPPSKKRFAKHTNGLFWHTDITYEKQPAGTTFLAYLEGPENGAGSTIYVDQVQAYKRLSPEFQSILEKLSALHKRLEPIYDETNGEPFFIRREGYDGYVHPLVRKHPVTGEKSLFINQLLTLEIVGLKKQESDAILNFLYDHLKSSVDLQIKTTYKPGTVVVFDNRVVGHTWVFDWDDSKPSRRHLFRITPRAEVPSL</sequence>
<dbReference type="GO" id="GO:0005737">
    <property type="term" value="C:cytoplasm"/>
    <property type="evidence" value="ECO:0007669"/>
    <property type="project" value="TreeGrafter"/>
</dbReference>
<dbReference type="InterPro" id="IPR003819">
    <property type="entry name" value="TauD/TfdA-like"/>
</dbReference>
<dbReference type="PANTHER" id="PTHR30468">
    <property type="entry name" value="ALPHA-KETOGLUTARATE-DEPENDENT SULFONATE DIOXYGENASE"/>
    <property type="match status" value="1"/>
</dbReference>
<dbReference type="GO" id="GO:0000907">
    <property type="term" value="F:sulfonate dioxygenase activity"/>
    <property type="evidence" value="ECO:0007669"/>
    <property type="project" value="TreeGrafter"/>
</dbReference>
<keyword evidence="6" id="KW-0408">Iron</keyword>
<dbReference type="EC" id="1.14.11.-" evidence="8"/>
<evidence type="ECO:0000256" key="2">
    <source>
        <dbReference type="ARBA" id="ARBA00005896"/>
    </source>
</evidence>
<reference evidence="8 9" key="1">
    <citation type="journal article" date="2012" name="Eukaryot. Cell">
        <title>Draft genome sequence of Wickerhamomyces ciferrii NRRL Y-1031 F-60-10.</title>
        <authorList>
            <person name="Schneider J."/>
            <person name="Andrea H."/>
            <person name="Blom J."/>
            <person name="Jaenicke S."/>
            <person name="Ruckert C."/>
            <person name="Schorsch C."/>
            <person name="Szczepanowski R."/>
            <person name="Farwick M."/>
            <person name="Goesmann A."/>
            <person name="Puhler A."/>
            <person name="Schaffer S."/>
            <person name="Tauch A."/>
            <person name="Kohler T."/>
            <person name="Brinkrolf K."/>
        </authorList>
    </citation>
    <scope>NUCLEOTIDE SEQUENCE [LARGE SCALE GENOMIC DNA]</scope>
    <source>
        <strain evidence="9">ATCC 14091 / BCRC 22168 / CBS 111 / JCM 3599 / NBRC 0793 / NRRL Y-1031 F-60-10</strain>
    </source>
</reference>
<dbReference type="EMBL" id="CAIF01000148">
    <property type="protein sequence ID" value="CCH44619.1"/>
    <property type="molecule type" value="Genomic_DNA"/>
</dbReference>
<dbReference type="Pfam" id="PF02668">
    <property type="entry name" value="TauD"/>
    <property type="match status" value="1"/>
</dbReference>
<dbReference type="SUPFAM" id="SSF51197">
    <property type="entry name" value="Clavaminate synthase-like"/>
    <property type="match status" value="1"/>
</dbReference>
<evidence type="ECO:0000256" key="6">
    <source>
        <dbReference type="ARBA" id="ARBA00023004"/>
    </source>
</evidence>
<evidence type="ECO:0000256" key="4">
    <source>
        <dbReference type="ARBA" id="ARBA00022964"/>
    </source>
</evidence>
<dbReference type="GO" id="GO:0044273">
    <property type="term" value="P:sulfur compound catabolic process"/>
    <property type="evidence" value="ECO:0007669"/>
    <property type="project" value="TreeGrafter"/>
</dbReference>
<evidence type="ECO:0000313" key="9">
    <source>
        <dbReference type="Proteomes" id="UP000009328"/>
    </source>
</evidence>
<dbReference type="InParanoid" id="K0KTB8"/>
<keyword evidence="5 8" id="KW-0560">Oxidoreductase</keyword>
<dbReference type="eggNOG" id="ENOG502QT05">
    <property type="taxonomic scope" value="Eukaryota"/>
</dbReference>
<dbReference type="STRING" id="1206466.K0KTB8"/>
<comment type="similarity">
    <text evidence="2">Belongs to the TfdA dioxygenase family.</text>
</comment>
<dbReference type="PANTHER" id="PTHR30468:SF1">
    <property type="entry name" value="ALPHA-KETOGLUTARATE-DEPENDENT SULFONATE DIOXYGENASE"/>
    <property type="match status" value="1"/>
</dbReference>
<evidence type="ECO:0000256" key="5">
    <source>
        <dbReference type="ARBA" id="ARBA00023002"/>
    </source>
</evidence>